<evidence type="ECO:0000313" key="3">
    <source>
        <dbReference type="Proteomes" id="UP000430222"/>
    </source>
</evidence>
<evidence type="ECO:0000313" key="2">
    <source>
        <dbReference type="EMBL" id="MSV24005.1"/>
    </source>
</evidence>
<proteinExistence type="predicted"/>
<organism evidence="2 3">
    <name type="scientific">Selenomonas montiformis</name>
    <dbReference type="NCBI Taxonomy" id="2652285"/>
    <lineage>
        <taxon>Bacteria</taxon>
        <taxon>Bacillati</taxon>
        <taxon>Bacillota</taxon>
        <taxon>Negativicutes</taxon>
        <taxon>Selenomonadales</taxon>
        <taxon>Selenomonadaceae</taxon>
        <taxon>Selenomonas</taxon>
    </lineage>
</organism>
<dbReference type="AlphaFoldDB" id="A0A6I2UUI1"/>
<sequence>MGGILTTVLSLLTGRAGAHEAYDTEMVRLIHEIHEYAKARQPSFGLLANGGAALFLPYDGNTPENVKKQLSNLDGQLVESVFFGYDMKDGAAAPDDASAYFKKALAVPQRTGMPVFNLDYVHTARQAEDSYEKNRRQGYVSWASFHRLLDTMPEEPPRHVNADDCTSLRDVRNFMVLLNPGHFSSREAYLDALRQSGYDLLILDLFYGDRALTAHEVRTLQQKPQGGRRLVYAYMSVGEAENYRSYWRPEWDRKKPSWLAERNEAWGSFHVKYWRREWKNILYGTPDAYLDTILAAGFDGAFLDVVDGYQYFQQTEGTES</sequence>
<dbReference type="Gene3D" id="3.20.20.70">
    <property type="entry name" value="Aldolase class I"/>
    <property type="match status" value="1"/>
</dbReference>
<comment type="caution">
    <text evidence="2">The sequence shown here is derived from an EMBL/GenBank/DDBJ whole genome shotgun (WGS) entry which is preliminary data.</text>
</comment>
<name>A0A6I2UUI1_9FIRM</name>
<dbReference type="InterPro" id="IPR013785">
    <property type="entry name" value="Aldolase_TIM"/>
</dbReference>
<dbReference type="SUPFAM" id="SSF51445">
    <property type="entry name" value="(Trans)glycosidases"/>
    <property type="match status" value="2"/>
</dbReference>
<evidence type="ECO:0000259" key="1">
    <source>
        <dbReference type="Pfam" id="PF03537"/>
    </source>
</evidence>
<protein>
    <recommendedName>
        <fullName evidence="1">Glycoside-hydrolase family GH114 TIM-barrel domain-containing protein</fullName>
    </recommendedName>
</protein>
<dbReference type="Pfam" id="PF03537">
    <property type="entry name" value="Glyco_hydro_114"/>
    <property type="match status" value="1"/>
</dbReference>
<gene>
    <name evidence="2" type="ORF">FYJ78_02150</name>
</gene>
<dbReference type="PANTHER" id="PTHR35882:SF2">
    <property type="entry name" value="PELA"/>
    <property type="match status" value="1"/>
</dbReference>
<feature type="domain" description="Glycoside-hydrolase family GH114 TIM-barrel" evidence="1">
    <location>
        <begin position="211"/>
        <end position="314"/>
    </location>
</feature>
<accession>A0A6I2UUI1</accession>
<dbReference type="InterPro" id="IPR017853">
    <property type="entry name" value="GH"/>
</dbReference>
<reference evidence="2 3" key="1">
    <citation type="submission" date="2019-08" db="EMBL/GenBank/DDBJ databases">
        <title>In-depth cultivation of the pig gut microbiome towards novel bacterial diversity and tailored functional studies.</title>
        <authorList>
            <person name="Wylensek D."/>
            <person name="Hitch T.C.A."/>
            <person name="Clavel T."/>
        </authorList>
    </citation>
    <scope>NUCLEOTIDE SEQUENCE [LARGE SCALE GENOMIC DNA]</scope>
    <source>
        <strain evidence="3">WCA-380-WT-3B3</strain>
    </source>
</reference>
<dbReference type="InterPro" id="IPR016062">
    <property type="entry name" value="TM1410-rel"/>
</dbReference>
<dbReference type="InterPro" id="IPR004352">
    <property type="entry name" value="GH114_TIM-barrel"/>
</dbReference>
<dbReference type="EMBL" id="VUNL01000002">
    <property type="protein sequence ID" value="MSV24005.1"/>
    <property type="molecule type" value="Genomic_DNA"/>
</dbReference>
<dbReference type="PANTHER" id="PTHR35882">
    <property type="entry name" value="PELA"/>
    <property type="match status" value="1"/>
</dbReference>
<keyword evidence="3" id="KW-1185">Reference proteome</keyword>
<dbReference type="PRINTS" id="PR01545">
    <property type="entry name" value="THEMAYE10DUF"/>
</dbReference>
<dbReference type="Proteomes" id="UP000430222">
    <property type="component" value="Unassembled WGS sequence"/>
</dbReference>